<dbReference type="EMBL" id="JAPKNK010000008">
    <property type="protein sequence ID" value="MCX5571155.1"/>
    <property type="molecule type" value="Genomic_DNA"/>
</dbReference>
<accession>A0A9X3E3R9</accession>
<dbReference type="Gene3D" id="3.40.50.720">
    <property type="entry name" value="NAD(P)-binding Rossmann-like Domain"/>
    <property type="match status" value="1"/>
</dbReference>
<dbReference type="PANTHER" id="PTHR42760">
    <property type="entry name" value="SHORT-CHAIN DEHYDROGENASES/REDUCTASES FAMILY MEMBER"/>
    <property type="match status" value="1"/>
</dbReference>
<dbReference type="InterPro" id="IPR002347">
    <property type="entry name" value="SDR_fam"/>
</dbReference>
<evidence type="ECO:0000313" key="4">
    <source>
        <dbReference type="Proteomes" id="UP001144805"/>
    </source>
</evidence>
<protein>
    <submittedName>
        <fullName evidence="3">D-threitol dehydrogenase</fullName>
    </submittedName>
</protein>
<comment type="caution">
    <text evidence="3">The sequence shown here is derived from an EMBL/GenBank/DDBJ whole genome shotgun (WGS) entry which is preliminary data.</text>
</comment>
<dbReference type="SUPFAM" id="SSF51735">
    <property type="entry name" value="NAD(P)-binding Rossmann-fold domains"/>
    <property type="match status" value="1"/>
</dbReference>
<evidence type="ECO:0000256" key="2">
    <source>
        <dbReference type="ARBA" id="ARBA00023002"/>
    </source>
</evidence>
<dbReference type="NCBIfam" id="NF005309">
    <property type="entry name" value="PRK06841.1"/>
    <property type="match status" value="1"/>
</dbReference>
<dbReference type="RefSeq" id="WP_266340118.1">
    <property type="nucleotide sequence ID" value="NZ_JAPKNK010000008.1"/>
</dbReference>
<keyword evidence="4" id="KW-1185">Reference proteome</keyword>
<dbReference type="FunFam" id="3.40.50.720:FF:000084">
    <property type="entry name" value="Short-chain dehydrogenase reductase"/>
    <property type="match status" value="1"/>
</dbReference>
<gene>
    <name evidence="3" type="ORF">OSH07_18280</name>
</gene>
<evidence type="ECO:0000313" key="3">
    <source>
        <dbReference type="EMBL" id="MCX5571155.1"/>
    </source>
</evidence>
<comment type="similarity">
    <text evidence="1">Belongs to the short-chain dehydrogenases/reductases (SDR) family.</text>
</comment>
<proteinExistence type="inferred from homology"/>
<reference evidence="3" key="1">
    <citation type="submission" date="2022-11" db="EMBL/GenBank/DDBJ databases">
        <title>Biodiversity and phylogenetic relationships of bacteria.</title>
        <authorList>
            <person name="Machado R.A.R."/>
            <person name="Bhat A."/>
            <person name="Loulou A."/>
            <person name="Kallel S."/>
        </authorList>
    </citation>
    <scope>NUCLEOTIDE SEQUENCE</scope>
    <source>
        <strain evidence="3">K-TC2</strain>
    </source>
</reference>
<dbReference type="PRINTS" id="PR00080">
    <property type="entry name" value="SDRFAMILY"/>
</dbReference>
<sequence length="258" mass="26587">MSANQAFTADLTRPFDMTGKVALITGAAGGIGRALATLFAANGATLALLDKNEAVHDFAASLGAGHKGWTGDVTDAATIERVVAEVAAHFGKIDILVNNAGIGMLAPAEATTTASWDLQLAVNLRAPYLFSREVAGHMIAAGYGRIVTIASQAAVIGIEGHVAYSASKAGLLGMTNCMALEWGPKGITANCISPTVVETELAKVGWAGEKGERARAEIPTRRFAQPEEIAYAALYLASDGAAMVNGANLLVDGGYTIR</sequence>
<dbReference type="PRINTS" id="PR00081">
    <property type="entry name" value="GDHRDH"/>
</dbReference>
<dbReference type="PANTHER" id="PTHR42760:SF115">
    <property type="entry name" value="3-OXOACYL-[ACYL-CARRIER-PROTEIN] REDUCTASE FABG"/>
    <property type="match status" value="1"/>
</dbReference>
<dbReference type="InterPro" id="IPR036291">
    <property type="entry name" value="NAD(P)-bd_dom_sf"/>
</dbReference>
<organism evidence="3 4">
    <name type="scientific">Kaistia nematophila</name>
    <dbReference type="NCBI Taxonomy" id="2994654"/>
    <lineage>
        <taxon>Bacteria</taxon>
        <taxon>Pseudomonadati</taxon>
        <taxon>Pseudomonadota</taxon>
        <taxon>Alphaproteobacteria</taxon>
        <taxon>Hyphomicrobiales</taxon>
        <taxon>Kaistiaceae</taxon>
        <taxon>Kaistia</taxon>
    </lineage>
</organism>
<dbReference type="Proteomes" id="UP001144805">
    <property type="component" value="Unassembled WGS sequence"/>
</dbReference>
<keyword evidence="2" id="KW-0560">Oxidoreductase</keyword>
<dbReference type="CDD" id="cd05233">
    <property type="entry name" value="SDR_c"/>
    <property type="match status" value="1"/>
</dbReference>
<dbReference type="AlphaFoldDB" id="A0A9X3E3R9"/>
<name>A0A9X3E3R9_9HYPH</name>
<dbReference type="GO" id="GO:0016616">
    <property type="term" value="F:oxidoreductase activity, acting on the CH-OH group of donors, NAD or NADP as acceptor"/>
    <property type="evidence" value="ECO:0007669"/>
    <property type="project" value="TreeGrafter"/>
</dbReference>
<dbReference type="Pfam" id="PF13561">
    <property type="entry name" value="adh_short_C2"/>
    <property type="match status" value="1"/>
</dbReference>
<dbReference type="InterPro" id="IPR020904">
    <property type="entry name" value="Sc_DH/Rdtase_CS"/>
</dbReference>
<dbReference type="PROSITE" id="PS00061">
    <property type="entry name" value="ADH_SHORT"/>
    <property type="match status" value="1"/>
</dbReference>
<evidence type="ECO:0000256" key="1">
    <source>
        <dbReference type="ARBA" id="ARBA00006484"/>
    </source>
</evidence>